<evidence type="ECO:0000313" key="3">
    <source>
        <dbReference type="Proteomes" id="UP000092583"/>
    </source>
</evidence>
<dbReference type="AlphaFoldDB" id="A0A1B9ISU9"/>
<proteinExistence type="predicted"/>
<accession>A0A1B9ISU9</accession>
<keyword evidence="3" id="KW-1185">Reference proteome</keyword>
<feature type="compositionally biased region" description="Pro residues" evidence="1">
    <location>
        <begin position="175"/>
        <end position="185"/>
    </location>
</feature>
<sequence length="287" mass="31212">MNRVEQDGESSRSLTYQHSVIHCKWDFCSETFLSFPEWQTHFTVEHIAYAQPIDLTGRTLRKRKEMGQWEVIDPSPRPANRLPIHPHPSQTTGDITTTTHTLSFPIPPSFQSLPDPPASGVIPSDYQAFLHRHDERSIQDHETDARLYQSFLRSPSPEIGQSGSGSGSIQLSPPGQRPKTPPWTPSQPSATSQLGSSSASASKPSNPSTHPPASISDFNSPFRTSRFTSSQVSPDQQTINSTGLPATQGAIPLRFGAALGKGEGPSPFKESPTAKGRTVGFDWGGSS</sequence>
<feature type="region of interest" description="Disordered" evidence="1">
    <location>
        <begin position="99"/>
        <end position="123"/>
    </location>
</feature>
<evidence type="ECO:0000256" key="1">
    <source>
        <dbReference type="SAM" id="MobiDB-lite"/>
    </source>
</evidence>
<dbReference type="EMBL" id="KI669461">
    <property type="protein sequence ID" value="OCF58570.1"/>
    <property type="molecule type" value="Genomic_DNA"/>
</dbReference>
<evidence type="ECO:0000313" key="2">
    <source>
        <dbReference type="EMBL" id="OCF58570.1"/>
    </source>
</evidence>
<feature type="compositionally biased region" description="Low complexity" evidence="1">
    <location>
        <begin position="154"/>
        <end position="174"/>
    </location>
</feature>
<organism evidence="2 3">
    <name type="scientific">Kwoniella mangroviensis CBS 10435</name>
    <dbReference type="NCBI Taxonomy" id="1331196"/>
    <lineage>
        <taxon>Eukaryota</taxon>
        <taxon>Fungi</taxon>
        <taxon>Dikarya</taxon>
        <taxon>Basidiomycota</taxon>
        <taxon>Agaricomycotina</taxon>
        <taxon>Tremellomycetes</taxon>
        <taxon>Tremellales</taxon>
        <taxon>Cryptococcaceae</taxon>
        <taxon>Kwoniella</taxon>
    </lineage>
</organism>
<feature type="compositionally biased region" description="Polar residues" evidence="1">
    <location>
        <begin position="216"/>
        <end position="245"/>
    </location>
</feature>
<feature type="compositionally biased region" description="Low complexity" evidence="1">
    <location>
        <begin position="186"/>
        <end position="208"/>
    </location>
</feature>
<reference evidence="2 3" key="1">
    <citation type="submission" date="2013-07" db="EMBL/GenBank/DDBJ databases">
        <title>The Genome Sequence of Kwoniella mangroviensis CBS10435.</title>
        <authorList>
            <consortium name="The Broad Institute Genome Sequencing Platform"/>
            <person name="Cuomo C."/>
            <person name="Litvintseva A."/>
            <person name="Chen Y."/>
            <person name="Heitman J."/>
            <person name="Sun S."/>
            <person name="Springer D."/>
            <person name="Dromer F."/>
            <person name="Young S.K."/>
            <person name="Zeng Q."/>
            <person name="Gargeya S."/>
            <person name="Fitzgerald M."/>
            <person name="Abouelleil A."/>
            <person name="Alvarado L."/>
            <person name="Berlin A.M."/>
            <person name="Chapman S.B."/>
            <person name="Dewar J."/>
            <person name="Goldberg J."/>
            <person name="Griggs A."/>
            <person name="Gujja S."/>
            <person name="Hansen M."/>
            <person name="Howarth C."/>
            <person name="Imamovic A."/>
            <person name="Larimer J."/>
            <person name="McCowan C."/>
            <person name="Murphy C."/>
            <person name="Pearson M."/>
            <person name="Priest M."/>
            <person name="Roberts A."/>
            <person name="Saif S."/>
            <person name="Shea T."/>
            <person name="Sykes S."/>
            <person name="Wortman J."/>
            <person name="Nusbaum C."/>
            <person name="Birren B."/>
        </authorList>
    </citation>
    <scope>NUCLEOTIDE SEQUENCE [LARGE SCALE GENOMIC DNA]</scope>
    <source>
        <strain evidence="2 3">CBS 10435</strain>
    </source>
</reference>
<gene>
    <name evidence="2" type="ORF">L486_03057</name>
</gene>
<dbReference type="OrthoDB" id="2565235at2759"/>
<feature type="region of interest" description="Disordered" evidence="1">
    <location>
        <begin position="154"/>
        <end position="287"/>
    </location>
</feature>
<reference evidence="3" key="2">
    <citation type="submission" date="2013-12" db="EMBL/GenBank/DDBJ databases">
        <title>Evolution of pathogenesis and genome organization in the Tremellales.</title>
        <authorList>
            <person name="Cuomo C."/>
            <person name="Litvintseva A."/>
            <person name="Heitman J."/>
            <person name="Chen Y."/>
            <person name="Sun S."/>
            <person name="Springer D."/>
            <person name="Dromer F."/>
            <person name="Young S."/>
            <person name="Zeng Q."/>
            <person name="Chapman S."/>
            <person name="Gujja S."/>
            <person name="Saif S."/>
            <person name="Birren B."/>
        </authorList>
    </citation>
    <scope>NUCLEOTIDE SEQUENCE [LARGE SCALE GENOMIC DNA]</scope>
    <source>
        <strain evidence="3">CBS 10435</strain>
    </source>
</reference>
<dbReference type="Proteomes" id="UP000092583">
    <property type="component" value="Unassembled WGS sequence"/>
</dbReference>
<protein>
    <submittedName>
        <fullName evidence="2">Uncharacterized protein</fullName>
    </submittedName>
</protein>
<name>A0A1B9ISU9_9TREE</name>